<sequence length="138" mass="15105">MREAGPMRFTERELTLALTGAAKSVLAAQDKSVRKGRRTADEAWEELSKFQRFQLLDGLGDQLLGVLVALPDQEVAVGTRPTYTDEEIAAAVEERLTEPARGIKRTVVVKARVALVQLALSHVPPRADPDALIVPDHL</sequence>
<evidence type="ECO:0000313" key="2">
    <source>
        <dbReference type="Proteomes" id="UP000473325"/>
    </source>
</evidence>
<dbReference type="AlphaFoldDB" id="A0A6L7F1B7"/>
<keyword evidence="2" id="KW-1185">Reference proteome</keyword>
<dbReference type="EMBL" id="WUEK01000011">
    <property type="protein sequence ID" value="MXG91155.1"/>
    <property type="molecule type" value="Genomic_DNA"/>
</dbReference>
<accession>A0A6L7F1B7</accession>
<proteinExistence type="predicted"/>
<organism evidence="1 2">
    <name type="scientific">Nocardioides flavescens</name>
    <dbReference type="NCBI Taxonomy" id="2691959"/>
    <lineage>
        <taxon>Bacteria</taxon>
        <taxon>Bacillati</taxon>
        <taxon>Actinomycetota</taxon>
        <taxon>Actinomycetes</taxon>
        <taxon>Propionibacteriales</taxon>
        <taxon>Nocardioidaceae</taxon>
        <taxon>Nocardioides</taxon>
    </lineage>
</organism>
<comment type="caution">
    <text evidence="1">The sequence shown here is derived from an EMBL/GenBank/DDBJ whole genome shotgun (WGS) entry which is preliminary data.</text>
</comment>
<name>A0A6L7F1B7_9ACTN</name>
<evidence type="ECO:0000313" key="1">
    <source>
        <dbReference type="EMBL" id="MXG91155.1"/>
    </source>
</evidence>
<gene>
    <name evidence="1" type="ORF">GRQ65_16520</name>
</gene>
<dbReference type="Proteomes" id="UP000473325">
    <property type="component" value="Unassembled WGS sequence"/>
</dbReference>
<protein>
    <submittedName>
        <fullName evidence="1">Uncharacterized protein</fullName>
    </submittedName>
</protein>
<reference evidence="1 2" key="1">
    <citation type="submission" date="2019-12" db="EMBL/GenBank/DDBJ databases">
        <authorList>
            <person name="Kun Z."/>
        </authorList>
    </citation>
    <scope>NUCLEOTIDE SEQUENCE [LARGE SCALE GENOMIC DNA]</scope>
    <source>
        <strain evidence="1 2">YIM 123512</strain>
    </source>
</reference>